<protein>
    <submittedName>
        <fullName evidence="4">Lantibiotic dehydratase</fullName>
    </submittedName>
</protein>
<evidence type="ECO:0000256" key="1">
    <source>
        <dbReference type="SAM" id="MobiDB-lite"/>
    </source>
</evidence>
<dbReference type="NCBIfam" id="TIGR03891">
    <property type="entry name" value="thiopep_ocin"/>
    <property type="match status" value="1"/>
</dbReference>
<feature type="domain" description="Thiopeptide-type bacteriocin biosynthesis" evidence="3">
    <location>
        <begin position="766"/>
        <end position="1019"/>
    </location>
</feature>
<sequence length="1028" mass="112849">MAPRAVANYRWQGFAMLRATTALGPVDVPRTLDLDDATVTRRWLSDVWQRAEVRSALELATPVLSAAIEALGEGRRSDPRHVRRTALSTASYLLRWQHRPTPLGLFAGTAPLTVGSRPEVGWRNKHRVAIRPDAEWITDIILRLQRSPQLLRRLPLVANNAARTRGDRLVAPGPPADGYAKLLAPAEVSVRLARPVETAMQAARSPITYCDLHARLRAGFPQATDEKIDALLSSLIEQQFLLTSLWAPMTAVDAFQHLCRELDKHQADTVPEVRDLVHALNAVREDISAWQPELCGADLRAVSARMLDLSPVTSTPLLVDTALDAEVQLPQAVVSEVQAAVSRLYRTTPQPYGYQHWRDYHRRFRARYGAGAVVPVMDLVADSGLGLPAGYIGSERGPAPKPLTDRDEVLLAMVQQVLMDGREELRLTEAMVDALEKAAGSDERLFVPRVEVAFEVHSPSSTTLADGDFDVLLTSVPRPGSSMAGRFAHILPPAQQDALTATYHGAPGTLCTQLVFPPRRRRNENVTRTSRLLPHVIELSGHHTTDETTIPLADIAVTADARTIHLVRHSTGDPIDVRVLHALEAGTQTPPLARFLAEVATARYAAYKPFDFGAAARLPFLPRVRYRRTALAQARWLLTAEDLPGRTASAAQWGHAFDAWRDRLRVPEHVAMMEYDQRLPLDTTHPVHRRLLRSALDNLRRLELREVPSSDAHGWIGRAHEVWLSLGLAQPEHAGAPEPENAKVPQQHHTPEATEPGAPEVGDFLHAQLHAHPGRYDEILSRHLPRLLAVFGDTPPTWWFTRYREMARPDADQHLGLTLHLPPGAYGIAAAHARKWAETLHTVGLTSGLVLAAYHPQTGRYGHGAAMDAAHQVFAADSAAALAQIRLAERADAFSPQAIAAASALDLVTQLASDAAEAEEWLVRNLPQGSGKLDRALHNQVLELAAADGSSALVELPGGTQVAEAWQARASALNVYRIILGRERDPLTVARSLVHHHHVRALGVSPSAEATTLRLVRNAALQHRRTSG</sequence>
<dbReference type="InterPro" id="IPR023809">
    <property type="entry name" value="Thiopep_bacteriocin_synth_dom"/>
</dbReference>
<proteinExistence type="predicted"/>
<dbReference type="Pfam" id="PF04738">
    <property type="entry name" value="Lant_dehydr_N"/>
    <property type="match status" value="1"/>
</dbReference>
<comment type="caution">
    <text evidence="4">The sequence shown here is derived from an EMBL/GenBank/DDBJ whole genome shotgun (WGS) entry which is preliminary data.</text>
</comment>
<dbReference type="RefSeq" id="WP_209337748.1">
    <property type="nucleotide sequence ID" value="NZ_JAGIQL010000001.1"/>
</dbReference>
<gene>
    <name evidence="4" type="ORF">JFN87_00425</name>
</gene>
<dbReference type="EMBL" id="JAGIQL010000001">
    <property type="protein sequence ID" value="MBP0455969.1"/>
    <property type="molecule type" value="Genomic_DNA"/>
</dbReference>
<dbReference type="Proteomes" id="UP000670475">
    <property type="component" value="Unassembled WGS sequence"/>
</dbReference>
<dbReference type="InterPro" id="IPR006827">
    <property type="entry name" value="Lant_deHydtase_N"/>
</dbReference>
<dbReference type="AlphaFoldDB" id="A0A940M4I6"/>
<dbReference type="Pfam" id="PF14028">
    <property type="entry name" value="Lant_dehydr_C"/>
    <property type="match status" value="1"/>
</dbReference>
<evidence type="ECO:0000313" key="5">
    <source>
        <dbReference type="Proteomes" id="UP000670475"/>
    </source>
</evidence>
<accession>A0A940M4I6</accession>
<keyword evidence="5" id="KW-1185">Reference proteome</keyword>
<feature type="region of interest" description="Disordered" evidence="1">
    <location>
        <begin position="732"/>
        <end position="760"/>
    </location>
</feature>
<organism evidence="4 5">
    <name type="scientific">Streptomyces montanisoli</name>
    <dbReference type="NCBI Taxonomy" id="2798581"/>
    <lineage>
        <taxon>Bacteria</taxon>
        <taxon>Bacillati</taxon>
        <taxon>Actinomycetota</taxon>
        <taxon>Actinomycetes</taxon>
        <taxon>Kitasatosporales</taxon>
        <taxon>Streptomycetaceae</taxon>
        <taxon>Streptomyces</taxon>
    </lineage>
</organism>
<evidence type="ECO:0000313" key="4">
    <source>
        <dbReference type="EMBL" id="MBP0455969.1"/>
    </source>
</evidence>
<reference evidence="4" key="1">
    <citation type="submission" date="2021-03" db="EMBL/GenBank/DDBJ databases">
        <title>Whole genome sequence of Streptomyces bomunensis MMS17-BM035.</title>
        <authorList>
            <person name="Lee J.H."/>
        </authorList>
    </citation>
    <scope>NUCLEOTIDE SEQUENCE</scope>
    <source>
        <strain evidence="4">MMS17-BM035</strain>
    </source>
</reference>
<feature type="domain" description="Lantibiotic dehydratase N-terminal" evidence="2">
    <location>
        <begin position="49"/>
        <end position="692"/>
    </location>
</feature>
<name>A0A940M4I6_9ACTN</name>
<evidence type="ECO:0000259" key="3">
    <source>
        <dbReference type="Pfam" id="PF14028"/>
    </source>
</evidence>
<evidence type="ECO:0000259" key="2">
    <source>
        <dbReference type="Pfam" id="PF04738"/>
    </source>
</evidence>